<dbReference type="AlphaFoldDB" id="A0A6I6IWC2"/>
<sequence length="145" mass="16217">MTLRRTSSLRALLVAAVLSLAGIGPATPLELQSGQHDRLIVRVLDGDAWLPTAEPDDAARLVHVCVRDKAGSGQRKAFDSQRDRRARFIVPFGGRRCARFEPTRQVFYFSKNSGAGLRVVLSYRVNLKTLKGSILLFDWVQDRPR</sequence>
<name>A0A6I6IWC2_9RHOB</name>
<feature type="signal peptide" evidence="1">
    <location>
        <begin position="1"/>
        <end position="26"/>
    </location>
</feature>
<keyword evidence="3" id="KW-1185">Reference proteome</keyword>
<dbReference type="KEGG" id="rom:EI983_18970"/>
<gene>
    <name evidence="2" type="ORF">EI983_18970</name>
</gene>
<evidence type="ECO:0000256" key="1">
    <source>
        <dbReference type="SAM" id="SignalP"/>
    </source>
</evidence>
<dbReference type="Proteomes" id="UP000428330">
    <property type="component" value="Chromosome"/>
</dbReference>
<feature type="chain" id="PRO_5026136814" evidence="1">
    <location>
        <begin position="27"/>
        <end position="145"/>
    </location>
</feature>
<dbReference type="EMBL" id="CP034348">
    <property type="protein sequence ID" value="QGY00234.1"/>
    <property type="molecule type" value="Genomic_DNA"/>
</dbReference>
<protein>
    <submittedName>
        <fullName evidence="2">Uncharacterized protein</fullName>
    </submittedName>
</protein>
<dbReference type="OrthoDB" id="7678952at2"/>
<evidence type="ECO:0000313" key="2">
    <source>
        <dbReference type="EMBL" id="QGY00234.1"/>
    </source>
</evidence>
<keyword evidence="1" id="KW-0732">Signal</keyword>
<proteinExistence type="predicted"/>
<dbReference type="RefSeq" id="WP_157708914.1">
    <property type="nucleotide sequence ID" value="NZ_CP034348.1"/>
</dbReference>
<organism evidence="2 3">
    <name type="scientific">Roseovarius faecimaris</name>
    <dbReference type="NCBI Taxonomy" id="2494550"/>
    <lineage>
        <taxon>Bacteria</taxon>
        <taxon>Pseudomonadati</taxon>
        <taxon>Pseudomonadota</taxon>
        <taxon>Alphaproteobacteria</taxon>
        <taxon>Rhodobacterales</taxon>
        <taxon>Roseobacteraceae</taxon>
        <taxon>Roseovarius</taxon>
    </lineage>
</organism>
<reference evidence="3" key="1">
    <citation type="submission" date="2018-12" db="EMBL/GenBank/DDBJ databases">
        <title>Complete genome sequence of Roseovarius sp. MME-070.</title>
        <authorList>
            <person name="Nam Y.-D."/>
            <person name="Kang J."/>
            <person name="Chung W.-H."/>
            <person name="Park Y.S."/>
        </authorList>
    </citation>
    <scope>NUCLEOTIDE SEQUENCE [LARGE SCALE GENOMIC DNA]</scope>
    <source>
        <strain evidence="3">MME-070</strain>
    </source>
</reference>
<evidence type="ECO:0000313" key="3">
    <source>
        <dbReference type="Proteomes" id="UP000428330"/>
    </source>
</evidence>
<accession>A0A6I6IWC2</accession>